<organism evidence="1 2">
    <name type="scientific">Citrobacter sedlakii</name>
    <dbReference type="NCBI Taxonomy" id="67826"/>
    <lineage>
        <taxon>Bacteria</taxon>
        <taxon>Pseudomonadati</taxon>
        <taxon>Pseudomonadota</taxon>
        <taxon>Gammaproteobacteria</taxon>
        <taxon>Enterobacterales</taxon>
        <taxon>Enterobacteriaceae</taxon>
        <taxon>Citrobacter</taxon>
        <taxon>Citrobacter freundii complex</taxon>
    </lineage>
</organism>
<protein>
    <submittedName>
        <fullName evidence="1">Uncharacterized protein</fullName>
    </submittedName>
</protein>
<dbReference type="EMBL" id="JADWND010000001">
    <property type="protein sequence ID" value="MBJ8379473.1"/>
    <property type="molecule type" value="Genomic_DNA"/>
</dbReference>
<dbReference type="RefSeq" id="WP_200033076.1">
    <property type="nucleotide sequence ID" value="NZ_JADWND010000001.1"/>
</dbReference>
<dbReference type="Proteomes" id="UP000746649">
    <property type="component" value="Unassembled WGS sequence"/>
</dbReference>
<accession>A0ABS0ZKW7</accession>
<reference evidence="1 2" key="1">
    <citation type="submission" date="2020-11" db="EMBL/GenBank/DDBJ databases">
        <title>Enhanced detection system for hospital associated transmission using whole genome sequencing surveillance.</title>
        <authorList>
            <person name="Harrison L.H."/>
            <person name="Van Tyne D."/>
            <person name="Marsh J.W."/>
            <person name="Griffith M.P."/>
            <person name="Snyder D.J."/>
            <person name="Cooper V.S."/>
            <person name="Mustapha M."/>
        </authorList>
    </citation>
    <scope>NUCLEOTIDE SEQUENCE [LARGE SCALE GENOMIC DNA]</scope>
    <source>
        <strain evidence="1 2">CB00117</strain>
    </source>
</reference>
<evidence type="ECO:0000313" key="2">
    <source>
        <dbReference type="Proteomes" id="UP000746649"/>
    </source>
</evidence>
<evidence type="ECO:0000313" key="1">
    <source>
        <dbReference type="EMBL" id="MBJ8379473.1"/>
    </source>
</evidence>
<name>A0ABS0ZKW7_9ENTR</name>
<sequence>MDENPQYYAHAKYNSGNVIVCEIYRKLLRHSGAIRPESGQMLHHR</sequence>
<proteinExistence type="predicted"/>
<comment type="caution">
    <text evidence="1">The sequence shown here is derived from an EMBL/GenBank/DDBJ whole genome shotgun (WGS) entry which is preliminary data.</text>
</comment>
<keyword evidence="2" id="KW-1185">Reference proteome</keyword>
<gene>
    <name evidence="1" type="ORF">I6M88_00570</name>
</gene>